<dbReference type="EMBL" id="CAJNOC010005104">
    <property type="protein sequence ID" value="CAF1042419.1"/>
    <property type="molecule type" value="Genomic_DNA"/>
</dbReference>
<accession>A0A814JUP5</accession>
<dbReference type="AlphaFoldDB" id="A0A814JUP5"/>
<organism evidence="1 2">
    <name type="scientific">Brachionus calyciflorus</name>
    <dbReference type="NCBI Taxonomy" id="104777"/>
    <lineage>
        <taxon>Eukaryota</taxon>
        <taxon>Metazoa</taxon>
        <taxon>Spiralia</taxon>
        <taxon>Gnathifera</taxon>
        <taxon>Rotifera</taxon>
        <taxon>Eurotatoria</taxon>
        <taxon>Monogononta</taxon>
        <taxon>Pseudotrocha</taxon>
        <taxon>Ploima</taxon>
        <taxon>Brachionidae</taxon>
        <taxon>Brachionus</taxon>
    </lineage>
</organism>
<evidence type="ECO:0000313" key="2">
    <source>
        <dbReference type="Proteomes" id="UP000663879"/>
    </source>
</evidence>
<dbReference type="OrthoDB" id="10009983at2759"/>
<proteinExistence type="predicted"/>
<comment type="caution">
    <text evidence="1">The sequence shown here is derived from an EMBL/GenBank/DDBJ whole genome shotgun (WGS) entry which is preliminary data.</text>
</comment>
<gene>
    <name evidence="1" type="ORF">OXX778_LOCUS18417</name>
</gene>
<sequence>MICIGARSVSLTESKRSTIQLFSTIISLNLVEFKSRILEIYLSGMSNENDSLNLQLLFSYDLDNVATRTYSKAFIFCVRSNKTSLKLIQESLNLKLNDQFYEFVNTLGNIVSVNNSNDNKNFKDLNGLDSSIYWSDVSNELSFILANNSKNDSLVTDFYKTKSQTLPNDQS</sequence>
<protein>
    <submittedName>
        <fullName evidence="1">Uncharacterized protein</fullName>
    </submittedName>
</protein>
<reference evidence="1" key="1">
    <citation type="submission" date="2021-02" db="EMBL/GenBank/DDBJ databases">
        <authorList>
            <person name="Nowell W R."/>
        </authorList>
    </citation>
    <scope>NUCLEOTIDE SEQUENCE</scope>
    <source>
        <strain evidence="1">Ploen Becks lab</strain>
    </source>
</reference>
<dbReference type="Proteomes" id="UP000663879">
    <property type="component" value="Unassembled WGS sequence"/>
</dbReference>
<keyword evidence="2" id="KW-1185">Reference proteome</keyword>
<name>A0A814JUP5_9BILA</name>
<evidence type="ECO:0000313" key="1">
    <source>
        <dbReference type="EMBL" id="CAF1042419.1"/>
    </source>
</evidence>